<dbReference type="STRING" id="2018661.A0A2A2KCK2"/>
<comment type="caution">
    <text evidence="6">The sequence shown here is derived from an EMBL/GenBank/DDBJ whole genome shotgun (WGS) entry which is preliminary data.</text>
</comment>
<evidence type="ECO:0000256" key="1">
    <source>
        <dbReference type="ARBA" id="ARBA00005964"/>
    </source>
</evidence>
<feature type="domain" description="Carboxylesterase type B" evidence="5">
    <location>
        <begin position="22"/>
        <end position="560"/>
    </location>
</feature>
<evidence type="ECO:0000313" key="6">
    <source>
        <dbReference type="EMBL" id="PAV71603.1"/>
    </source>
</evidence>
<dbReference type="AlphaFoldDB" id="A0A2A2KCK2"/>
<keyword evidence="7" id="KW-1185">Reference proteome</keyword>
<comment type="similarity">
    <text evidence="1 4">Belongs to the type-B carboxylesterase/lipase family.</text>
</comment>
<accession>A0A2A2KCK2</accession>
<evidence type="ECO:0000259" key="5">
    <source>
        <dbReference type="Pfam" id="PF00135"/>
    </source>
</evidence>
<keyword evidence="4" id="KW-0732">Signal</keyword>
<evidence type="ECO:0000256" key="2">
    <source>
        <dbReference type="ARBA" id="ARBA00022487"/>
    </source>
</evidence>
<dbReference type="OrthoDB" id="5854651at2759"/>
<sequence length="582" mass="65556">MNRLVQLLFLLGFTWASEDFVTVNTKLGSLKGFRHKIDGNHQADVFLSVPYAEPPIGDLRFEKPQPPKGWKGVLNATHFGPSCYPHSAENLLPPQSSNYSEDCLTLNIMRPSRINSQSNLPVLVWVHGGGYEAGNAVIYGYKDLANIYIPHDIIVVTIQYRLGFLGFLSTGNASAPGNMGLFDQALAIKWLYENIESFGGDKSRIRVWGHSAGGASVSQLSISPYTNEYVNGSFEMSGTALSNWALGKEDDLVANSKLLGMGVGCSEDVKNCLKNKTIDQMFKAVTRTVGYKGEDVVLLKFSPRIDGDFFPAHPDVLIKNAKRKPVSVIGVGEKEDSFFSSEFFFSISVLHGLAPYMHSIAIPKKEWPNFNRQKFIETIEKRVVLKPDFGNSSSFVRDQIVDFYGKGAKNDDDYLFYLNQYNMLMSDLHFAVGATRTILKKVEEGWPVYAYSFEHYNKKVFETLPEQLRGSTHANEYPYMFNIFIFGKYDIDSDPQEVAVKNLFRNSLISFVKNGRPQPGADIDWPSVAATDSAKDIKFIRFLPQPSIGKGFHHESYDFWMNLKKKVPFDLVEFRKTSVRDE</sequence>
<dbReference type="PANTHER" id="PTHR44590">
    <property type="entry name" value="CARBOXYLIC ESTER HYDROLASE-RELATED"/>
    <property type="match status" value="1"/>
</dbReference>
<evidence type="ECO:0000313" key="7">
    <source>
        <dbReference type="Proteomes" id="UP000218231"/>
    </source>
</evidence>
<dbReference type="InterPro" id="IPR019826">
    <property type="entry name" value="Carboxylesterase_B_AS"/>
</dbReference>
<name>A0A2A2KCK2_9BILA</name>
<dbReference type="Pfam" id="PF00135">
    <property type="entry name" value="COesterase"/>
    <property type="match status" value="1"/>
</dbReference>
<dbReference type="PROSITE" id="PS00122">
    <property type="entry name" value="CARBOXYLESTERASE_B_1"/>
    <property type="match status" value="1"/>
</dbReference>
<reference evidence="6 7" key="1">
    <citation type="journal article" date="2017" name="Curr. Biol.">
        <title>Genome architecture and evolution of a unichromosomal asexual nematode.</title>
        <authorList>
            <person name="Fradin H."/>
            <person name="Zegar C."/>
            <person name="Gutwein M."/>
            <person name="Lucas J."/>
            <person name="Kovtun M."/>
            <person name="Corcoran D."/>
            <person name="Baugh L.R."/>
            <person name="Kiontke K."/>
            <person name="Gunsalus K."/>
            <person name="Fitch D.H."/>
            <person name="Piano F."/>
        </authorList>
    </citation>
    <scope>NUCLEOTIDE SEQUENCE [LARGE SCALE GENOMIC DNA]</scope>
    <source>
        <strain evidence="6">PF1309</strain>
    </source>
</reference>
<dbReference type="InterPro" id="IPR002018">
    <property type="entry name" value="CarbesteraseB"/>
</dbReference>
<dbReference type="Proteomes" id="UP000218231">
    <property type="component" value="Unassembled WGS sequence"/>
</dbReference>
<dbReference type="PANTHER" id="PTHR44590:SF3">
    <property type="entry name" value="CARBOXYLESTERASE TYPE B DOMAIN-CONTAINING PROTEIN"/>
    <property type="match status" value="1"/>
</dbReference>
<dbReference type="GO" id="GO:0052689">
    <property type="term" value="F:carboxylic ester hydrolase activity"/>
    <property type="evidence" value="ECO:0007669"/>
    <property type="project" value="UniProtKB-KW"/>
</dbReference>
<keyword evidence="3 4" id="KW-0378">Hydrolase</keyword>
<dbReference type="EMBL" id="LIAE01008971">
    <property type="protein sequence ID" value="PAV71603.1"/>
    <property type="molecule type" value="Genomic_DNA"/>
</dbReference>
<dbReference type="InterPro" id="IPR029058">
    <property type="entry name" value="AB_hydrolase_fold"/>
</dbReference>
<dbReference type="Gene3D" id="3.40.50.1820">
    <property type="entry name" value="alpha/beta hydrolase"/>
    <property type="match status" value="1"/>
</dbReference>
<keyword evidence="2" id="KW-0719">Serine esterase</keyword>
<feature type="signal peptide" evidence="4">
    <location>
        <begin position="1"/>
        <end position="16"/>
    </location>
</feature>
<evidence type="ECO:0000256" key="3">
    <source>
        <dbReference type="ARBA" id="ARBA00022801"/>
    </source>
</evidence>
<protein>
    <recommendedName>
        <fullName evidence="4">Carboxylic ester hydrolase</fullName>
        <ecNumber evidence="4">3.1.1.-</ecNumber>
    </recommendedName>
</protein>
<dbReference type="SUPFAM" id="SSF53474">
    <property type="entry name" value="alpha/beta-Hydrolases"/>
    <property type="match status" value="1"/>
</dbReference>
<feature type="chain" id="PRO_5011819747" description="Carboxylic ester hydrolase" evidence="4">
    <location>
        <begin position="17"/>
        <end position="582"/>
    </location>
</feature>
<proteinExistence type="inferred from homology"/>
<gene>
    <name evidence="6" type="ORF">WR25_22370</name>
</gene>
<evidence type="ECO:0000256" key="4">
    <source>
        <dbReference type="RuleBase" id="RU361235"/>
    </source>
</evidence>
<organism evidence="6 7">
    <name type="scientific">Diploscapter pachys</name>
    <dbReference type="NCBI Taxonomy" id="2018661"/>
    <lineage>
        <taxon>Eukaryota</taxon>
        <taxon>Metazoa</taxon>
        <taxon>Ecdysozoa</taxon>
        <taxon>Nematoda</taxon>
        <taxon>Chromadorea</taxon>
        <taxon>Rhabditida</taxon>
        <taxon>Rhabditina</taxon>
        <taxon>Rhabditomorpha</taxon>
        <taxon>Rhabditoidea</taxon>
        <taxon>Rhabditidae</taxon>
        <taxon>Diploscapter</taxon>
    </lineage>
</organism>
<dbReference type="EC" id="3.1.1.-" evidence="4"/>